<organism evidence="2 3">
    <name type="scientific">Nelumbo nucifera</name>
    <name type="common">Sacred lotus</name>
    <dbReference type="NCBI Taxonomy" id="4432"/>
    <lineage>
        <taxon>Eukaryota</taxon>
        <taxon>Viridiplantae</taxon>
        <taxon>Streptophyta</taxon>
        <taxon>Embryophyta</taxon>
        <taxon>Tracheophyta</taxon>
        <taxon>Spermatophyta</taxon>
        <taxon>Magnoliopsida</taxon>
        <taxon>Proteales</taxon>
        <taxon>Nelumbonaceae</taxon>
        <taxon>Nelumbo</taxon>
    </lineage>
</organism>
<evidence type="ECO:0000256" key="1">
    <source>
        <dbReference type="SAM" id="MobiDB-lite"/>
    </source>
</evidence>
<evidence type="ECO:0000313" key="2">
    <source>
        <dbReference type="Proteomes" id="UP000189703"/>
    </source>
</evidence>
<dbReference type="OMA" id="ARKEWIC"/>
<dbReference type="eggNOG" id="ENOG502S2JS">
    <property type="taxonomic scope" value="Eukaryota"/>
</dbReference>
<dbReference type="AlphaFoldDB" id="A0A1U8BLE7"/>
<protein>
    <submittedName>
        <fullName evidence="3">Uncharacterized protein LOC104612158</fullName>
    </submittedName>
</protein>
<keyword evidence="2" id="KW-1185">Reference proteome</keyword>
<dbReference type="InterPro" id="IPR024752">
    <property type="entry name" value="Myb/SANT-like_dom"/>
</dbReference>
<proteinExistence type="predicted"/>
<sequence>MASGDNFDRATWKDSTLQKLLLDFCIDEMSTHGRQGGSLKKESWAQIQKKIVEKLHKNFSQKQLKNGFDYLKRKYQLWVTLINRTGNGYNPSTGTMDWSNDQWEEFLTAYPNAKVFMYARLQFADECRALFGGVYSIGEVGWTPLSNRPRPMASTGLSNASLGTGFDGETIDSDPIDIDDMPIAPPTRFQTQKQQTFQESIGPSERPSKRQKKFTSELDAKMEKLLDIMIDEDGGPTVEECVQKLDDFGWTPSTPLYIEASVIFAESLEARKEWICWCGSYGTPNNEAIKWWISA</sequence>
<dbReference type="PANTHER" id="PTHR31704">
    <property type="entry name" value="MYB/SANT-LIKE DNA-BINDING DOMAIN PROTEIN-RELATED"/>
    <property type="match status" value="1"/>
</dbReference>
<dbReference type="GeneID" id="104612158"/>
<feature type="compositionally biased region" description="Low complexity" evidence="1">
    <location>
        <begin position="189"/>
        <end position="198"/>
    </location>
</feature>
<feature type="region of interest" description="Disordered" evidence="1">
    <location>
        <begin position="154"/>
        <end position="214"/>
    </location>
</feature>
<dbReference type="PANTHER" id="PTHR31704:SF48">
    <property type="entry name" value="L10-INTERACTING MYB DOMAIN-CONTAINING PROTEIN-LIKE"/>
    <property type="match status" value="1"/>
</dbReference>
<feature type="compositionally biased region" description="Acidic residues" evidence="1">
    <location>
        <begin position="169"/>
        <end position="180"/>
    </location>
</feature>
<name>A0A1U8BLE7_NELNU</name>
<dbReference type="Proteomes" id="UP000189703">
    <property type="component" value="Unplaced"/>
</dbReference>
<evidence type="ECO:0000313" key="3">
    <source>
        <dbReference type="RefSeq" id="XP_010277781.1"/>
    </source>
</evidence>
<dbReference type="KEGG" id="nnu:104612158"/>
<accession>A0A1U8BLE7</accession>
<reference evidence="3" key="1">
    <citation type="submission" date="2025-08" db="UniProtKB">
        <authorList>
            <consortium name="RefSeq"/>
        </authorList>
    </citation>
    <scope>IDENTIFICATION</scope>
</reference>
<gene>
    <name evidence="3" type="primary">LOC104612158</name>
</gene>
<dbReference type="Pfam" id="PF12776">
    <property type="entry name" value="Myb_DNA-bind_3"/>
    <property type="match status" value="1"/>
</dbReference>
<dbReference type="OrthoDB" id="1730132at2759"/>
<dbReference type="RefSeq" id="XP_010277781.1">
    <property type="nucleotide sequence ID" value="XM_010279479.1"/>
</dbReference>